<dbReference type="InterPro" id="IPR002347">
    <property type="entry name" value="SDR_fam"/>
</dbReference>
<dbReference type="InterPro" id="IPR051468">
    <property type="entry name" value="Fungal_SecMetab_SDRs"/>
</dbReference>
<dbReference type="Pfam" id="PF13561">
    <property type="entry name" value="adh_short_C2"/>
    <property type="match status" value="1"/>
</dbReference>
<dbReference type="InterPro" id="IPR036291">
    <property type="entry name" value="NAD(P)-bd_dom_sf"/>
</dbReference>
<dbReference type="RefSeq" id="WP_345548699.1">
    <property type="nucleotide sequence ID" value="NZ_BAABRT010000003.1"/>
</dbReference>
<reference evidence="1 2" key="1">
    <citation type="submission" date="2024-02" db="EMBL/GenBank/DDBJ databases">
        <title>Microbulbifer aestuariivivens NBRC 112533.</title>
        <authorList>
            <person name="Ichikawa N."/>
            <person name="Katano-Makiyama Y."/>
            <person name="Hidaka K."/>
        </authorList>
    </citation>
    <scope>NUCLEOTIDE SEQUENCE [LARGE SCALE GENOMIC DNA]</scope>
    <source>
        <strain evidence="1 2">NBRC 112533</strain>
    </source>
</reference>
<dbReference type="PANTHER" id="PTHR43544">
    <property type="entry name" value="SHORT-CHAIN DEHYDROGENASE/REDUCTASE"/>
    <property type="match status" value="1"/>
</dbReference>
<gene>
    <name evidence="1" type="ORF">Maes01_00595</name>
</gene>
<accession>A0ABP9WLG3</accession>
<keyword evidence="2" id="KW-1185">Reference proteome</keyword>
<comment type="caution">
    <text evidence="1">The sequence shown here is derived from an EMBL/GenBank/DDBJ whole genome shotgun (WGS) entry which is preliminary data.</text>
</comment>
<evidence type="ECO:0000313" key="2">
    <source>
        <dbReference type="Proteomes" id="UP001408594"/>
    </source>
</evidence>
<dbReference type="PANTHER" id="PTHR43544:SF12">
    <property type="entry name" value="NAD(P)-BINDING ROSSMANN-FOLD SUPERFAMILY PROTEIN"/>
    <property type="match status" value="1"/>
</dbReference>
<proteinExistence type="predicted"/>
<organism evidence="1 2">
    <name type="scientific">Microbulbifer aestuariivivens</name>
    <dbReference type="NCBI Taxonomy" id="1908308"/>
    <lineage>
        <taxon>Bacteria</taxon>
        <taxon>Pseudomonadati</taxon>
        <taxon>Pseudomonadota</taxon>
        <taxon>Gammaproteobacteria</taxon>
        <taxon>Cellvibrionales</taxon>
        <taxon>Microbulbiferaceae</taxon>
        <taxon>Microbulbifer</taxon>
    </lineage>
</organism>
<name>A0ABP9WLG3_9GAMM</name>
<dbReference type="PRINTS" id="PR00081">
    <property type="entry name" value="GDHRDH"/>
</dbReference>
<dbReference type="EMBL" id="BAABRT010000003">
    <property type="protein sequence ID" value="GAA5524043.1"/>
    <property type="molecule type" value="Genomic_DNA"/>
</dbReference>
<protein>
    <recommendedName>
        <fullName evidence="3">SDR family NAD(P)-dependent oxidoreductase</fullName>
    </recommendedName>
</protein>
<dbReference type="SUPFAM" id="SSF51735">
    <property type="entry name" value="NAD(P)-binding Rossmann-fold domains"/>
    <property type="match status" value="1"/>
</dbReference>
<dbReference type="Gene3D" id="3.40.50.720">
    <property type="entry name" value="NAD(P)-binding Rossmann-like Domain"/>
    <property type="match status" value="1"/>
</dbReference>
<evidence type="ECO:0000313" key="1">
    <source>
        <dbReference type="EMBL" id="GAA5524043.1"/>
    </source>
</evidence>
<dbReference type="Proteomes" id="UP001408594">
    <property type="component" value="Unassembled WGS sequence"/>
</dbReference>
<sequence>MAVMAEPRRILLAGVSGGIGTAISQQLAGRFPEAQLLSISRSAEPPAGLPVAEHLRADLTEPDSVPAAREFLADRGAPPDWVICCCGILHGGGGGRGPEKALNQCEDRWLLESMRINVITHLHLAQALAPLLQRHCPLVWASLSAKVGSIGDNHLGGWYSYRMSKAALNMLVRNLSIEWGRRLERCCVVAIHPGTTDTGLSKPFQKNIAADKLYSAATSARRIVDVLANLDEARSGRLLFWDGEVLPW</sequence>
<evidence type="ECO:0008006" key="3">
    <source>
        <dbReference type="Google" id="ProtNLM"/>
    </source>
</evidence>